<name>A0ABY4PF77_9LACO</name>
<organism evidence="1 2">
    <name type="scientific">Bombilactobacillus thymidiniphilus</name>
    <dbReference type="NCBI Taxonomy" id="2923363"/>
    <lineage>
        <taxon>Bacteria</taxon>
        <taxon>Bacillati</taxon>
        <taxon>Bacillota</taxon>
        <taxon>Bacilli</taxon>
        <taxon>Lactobacillales</taxon>
        <taxon>Lactobacillaceae</taxon>
        <taxon>Bombilactobacillus</taxon>
    </lineage>
</organism>
<dbReference type="EMBL" id="CP093365">
    <property type="protein sequence ID" value="UQS84174.1"/>
    <property type="molecule type" value="Genomic_DNA"/>
</dbReference>
<proteinExistence type="predicted"/>
<sequence length="83" mass="8616">MTKIASNQSAASAAAASAKSMEVSKGKTATVAVSNISGMTKAMEINNGMLAVLSQLVKSVQTQSAKFPQIAKLIAQTDRNIKF</sequence>
<evidence type="ECO:0000313" key="2">
    <source>
        <dbReference type="Proteomes" id="UP000831947"/>
    </source>
</evidence>
<dbReference type="Proteomes" id="UP000831947">
    <property type="component" value="Chromosome"/>
</dbReference>
<keyword evidence="2" id="KW-1185">Reference proteome</keyword>
<accession>A0ABY4PF77</accession>
<reference evidence="1 2" key="1">
    <citation type="journal article" date="2022" name="Int. J. Syst. Evol. Microbiol.">
        <title>Apilactobacillus apisilvae sp. nov., Nicolia spurrieriana gen. nov. sp. nov., Bombilactobacillus folatiphilus sp. nov. and Bombilactobacillus thymidiniphilus sp. nov., four new lactic acid bacterial isolates from stingless bees Tetragonula carbonaria and Austroplebeia australis.</title>
        <authorList>
            <person name="Oliphant S.A."/>
            <person name="Watson-Haigh N.S."/>
            <person name="Sumby K.M."/>
            <person name="Gardner J."/>
            <person name="Groom S."/>
            <person name="Jiranek V."/>
        </authorList>
    </citation>
    <scope>NUCLEOTIDE SEQUENCE [LARGE SCALE GENOMIC DNA]</scope>
    <source>
        <strain evidence="1 2">SG4_A1</strain>
    </source>
</reference>
<evidence type="ECO:0000313" key="1">
    <source>
        <dbReference type="EMBL" id="UQS84174.1"/>
    </source>
</evidence>
<dbReference type="RefSeq" id="WP_249513358.1">
    <property type="nucleotide sequence ID" value="NZ_CP093365.1"/>
</dbReference>
<protein>
    <submittedName>
        <fullName evidence="1">Uncharacterized protein</fullName>
    </submittedName>
</protein>
<gene>
    <name evidence="1" type="ORF">MOO47_03215</name>
</gene>